<gene>
    <name evidence="2" type="ORF">EXIGLDRAFT_730396</name>
</gene>
<dbReference type="PROSITE" id="PS50011">
    <property type="entry name" value="PROTEIN_KINASE_DOM"/>
    <property type="match status" value="1"/>
</dbReference>
<protein>
    <recommendedName>
        <fullName evidence="1">Protein kinase domain-containing protein</fullName>
    </recommendedName>
</protein>
<evidence type="ECO:0000259" key="1">
    <source>
        <dbReference type="PROSITE" id="PS50011"/>
    </source>
</evidence>
<reference evidence="2 3" key="1">
    <citation type="journal article" date="2016" name="Mol. Biol. Evol.">
        <title>Comparative Genomics of Early-Diverging Mushroom-Forming Fungi Provides Insights into the Origins of Lignocellulose Decay Capabilities.</title>
        <authorList>
            <person name="Nagy L.G."/>
            <person name="Riley R."/>
            <person name="Tritt A."/>
            <person name="Adam C."/>
            <person name="Daum C."/>
            <person name="Floudas D."/>
            <person name="Sun H."/>
            <person name="Yadav J.S."/>
            <person name="Pangilinan J."/>
            <person name="Larsson K.H."/>
            <person name="Matsuura K."/>
            <person name="Barry K."/>
            <person name="Labutti K."/>
            <person name="Kuo R."/>
            <person name="Ohm R.A."/>
            <person name="Bhattacharya S.S."/>
            <person name="Shirouzu T."/>
            <person name="Yoshinaga Y."/>
            <person name="Martin F.M."/>
            <person name="Grigoriev I.V."/>
            <person name="Hibbett D.S."/>
        </authorList>
    </citation>
    <scope>NUCLEOTIDE SEQUENCE [LARGE SCALE GENOMIC DNA]</scope>
    <source>
        <strain evidence="2 3">HHB12029</strain>
    </source>
</reference>
<dbReference type="SUPFAM" id="SSF56112">
    <property type="entry name" value="Protein kinase-like (PK-like)"/>
    <property type="match status" value="1"/>
</dbReference>
<dbReference type="GO" id="GO:0005524">
    <property type="term" value="F:ATP binding"/>
    <property type="evidence" value="ECO:0007669"/>
    <property type="project" value="InterPro"/>
</dbReference>
<dbReference type="PROSITE" id="PS00109">
    <property type="entry name" value="PROTEIN_KINASE_TYR"/>
    <property type="match status" value="1"/>
</dbReference>
<sequence length="306" mass="34340">MPSLDLTNSATLDAFYTRMKKFRAAARASPIEQGHSFTLKLTYQASNAPNGHRRRHINPDLQALVSKSSRWYLQHALQSAPGQNAQVWLATPNPDAETQSSQSAAHCIVLKIMQESFTDFPNPRWSPDDLGMYRTQEDRVSTALSAYERLSDLQGSALPYFFGLTVTTASWGEKLHILAFEYLPEPSLETVDHDRTEFVKWTDHKTYFTLAKSAVNALQAAHERNVLHTDLASRNIVIDSANQQLVIIDWERCEVDVRDRDDRAIREQRTLVGVLCRVVDGASPTGKAIGIWANGRIPGLNSYVSN</sequence>
<feature type="domain" description="Protein kinase" evidence="1">
    <location>
        <begin position="73"/>
        <end position="306"/>
    </location>
</feature>
<dbReference type="InParanoid" id="A0A165C605"/>
<dbReference type="InterPro" id="IPR011009">
    <property type="entry name" value="Kinase-like_dom_sf"/>
</dbReference>
<dbReference type="GO" id="GO:0004672">
    <property type="term" value="F:protein kinase activity"/>
    <property type="evidence" value="ECO:0007669"/>
    <property type="project" value="InterPro"/>
</dbReference>
<dbReference type="Gene3D" id="1.10.510.10">
    <property type="entry name" value="Transferase(Phosphotransferase) domain 1"/>
    <property type="match status" value="1"/>
</dbReference>
<dbReference type="AlphaFoldDB" id="A0A165C605"/>
<evidence type="ECO:0000313" key="2">
    <source>
        <dbReference type="EMBL" id="KZV81885.1"/>
    </source>
</evidence>
<keyword evidence="3" id="KW-1185">Reference proteome</keyword>
<accession>A0A165C605</accession>
<dbReference type="InterPro" id="IPR000719">
    <property type="entry name" value="Prot_kinase_dom"/>
</dbReference>
<dbReference type="OrthoDB" id="3138711at2759"/>
<dbReference type="STRING" id="1314781.A0A165C605"/>
<proteinExistence type="predicted"/>
<dbReference type="EMBL" id="KV426359">
    <property type="protein sequence ID" value="KZV81885.1"/>
    <property type="molecule type" value="Genomic_DNA"/>
</dbReference>
<name>A0A165C605_EXIGL</name>
<organism evidence="2 3">
    <name type="scientific">Exidia glandulosa HHB12029</name>
    <dbReference type="NCBI Taxonomy" id="1314781"/>
    <lineage>
        <taxon>Eukaryota</taxon>
        <taxon>Fungi</taxon>
        <taxon>Dikarya</taxon>
        <taxon>Basidiomycota</taxon>
        <taxon>Agaricomycotina</taxon>
        <taxon>Agaricomycetes</taxon>
        <taxon>Auriculariales</taxon>
        <taxon>Exidiaceae</taxon>
        <taxon>Exidia</taxon>
    </lineage>
</organism>
<evidence type="ECO:0000313" key="3">
    <source>
        <dbReference type="Proteomes" id="UP000077266"/>
    </source>
</evidence>
<dbReference type="InterPro" id="IPR008266">
    <property type="entry name" value="Tyr_kinase_AS"/>
</dbReference>
<dbReference type="Proteomes" id="UP000077266">
    <property type="component" value="Unassembled WGS sequence"/>
</dbReference>